<name>A0ABV9LL12_9ACTN</name>
<sequence length="277" mass="29040">MTDPVRLPLAYHDAAVASSYHLASAGAVAALLPRDGGRPLLRPLALPGGRTLVAVHAFRYRTVTWTDADGGTRVLAPYGEVGVTAGVVAGRPVRGARPAVGGFVLQLPVTSREARDLGRAEWGLPKWLGDMDFVDEPGRQRVRLSEAGAGVLVHTVRARGPALRGSPARTLWSVRGGRLLETRIPVLARWQARPGGAELALGEHPVADALRALGLSLAPLAAFRAVGYRSTLPAGRPLGTADAPAPVHPGRDEEFGRFTVAHPGTAPLPQYPPVAVG</sequence>
<dbReference type="SUPFAM" id="SSF160104">
    <property type="entry name" value="Acetoacetate decarboxylase-like"/>
    <property type="match status" value="1"/>
</dbReference>
<protein>
    <submittedName>
        <fullName evidence="1">Acetoacetate decarboxylase family protein</fullName>
    </submittedName>
</protein>
<dbReference type="Pfam" id="PF06314">
    <property type="entry name" value="ADC"/>
    <property type="match status" value="1"/>
</dbReference>
<reference evidence="2" key="1">
    <citation type="journal article" date="2019" name="Int. J. Syst. Evol. Microbiol.">
        <title>The Global Catalogue of Microorganisms (GCM) 10K type strain sequencing project: providing services to taxonomists for standard genome sequencing and annotation.</title>
        <authorList>
            <consortium name="The Broad Institute Genomics Platform"/>
            <consortium name="The Broad Institute Genome Sequencing Center for Infectious Disease"/>
            <person name="Wu L."/>
            <person name="Ma J."/>
        </authorList>
    </citation>
    <scope>NUCLEOTIDE SEQUENCE [LARGE SCALE GENOMIC DNA]</scope>
    <source>
        <strain evidence="2">CCUG 62763</strain>
    </source>
</reference>
<dbReference type="EMBL" id="JBHSGR010000015">
    <property type="protein sequence ID" value="MFC4694617.1"/>
    <property type="molecule type" value="Genomic_DNA"/>
</dbReference>
<keyword evidence="2" id="KW-1185">Reference proteome</keyword>
<dbReference type="RefSeq" id="WP_387989978.1">
    <property type="nucleotide sequence ID" value="NZ_JBHSGR010000015.1"/>
</dbReference>
<dbReference type="Proteomes" id="UP001596025">
    <property type="component" value="Unassembled WGS sequence"/>
</dbReference>
<dbReference type="InterPro" id="IPR010451">
    <property type="entry name" value="Acetoacetate_decarboxylase"/>
</dbReference>
<evidence type="ECO:0000313" key="2">
    <source>
        <dbReference type="Proteomes" id="UP001596025"/>
    </source>
</evidence>
<accession>A0ABV9LL12</accession>
<proteinExistence type="predicted"/>
<evidence type="ECO:0000313" key="1">
    <source>
        <dbReference type="EMBL" id="MFC4694617.1"/>
    </source>
</evidence>
<comment type="caution">
    <text evidence="1">The sequence shown here is derived from an EMBL/GenBank/DDBJ whole genome shotgun (WGS) entry which is preliminary data.</text>
</comment>
<gene>
    <name evidence="1" type="ORF">ACFO3M_14550</name>
</gene>
<dbReference type="Gene3D" id="2.40.400.10">
    <property type="entry name" value="Acetoacetate decarboxylase-like"/>
    <property type="match status" value="1"/>
</dbReference>
<organism evidence="1 2">
    <name type="scientific">Geodermatophilus arenarius</name>
    <dbReference type="NCBI Taxonomy" id="1137990"/>
    <lineage>
        <taxon>Bacteria</taxon>
        <taxon>Bacillati</taxon>
        <taxon>Actinomycetota</taxon>
        <taxon>Actinomycetes</taxon>
        <taxon>Geodermatophilales</taxon>
        <taxon>Geodermatophilaceae</taxon>
        <taxon>Geodermatophilus</taxon>
    </lineage>
</organism>
<dbReference type="InterPro" id="IPR023375">
    <property type="entry name" value="ADC_dom_sf"/>
</dbReference>